<gene>
    <name evidence="1" type="ORF">LTS18_003262</name>
</gene>
<comment type="caution">
    <text evidence="1">The sequence shown here is derived from an EMBL/GenBank/DDBJ whole genome shotgun (WGS) entry which is preliminary data.</text>
</comment>
<dbReference type="EMBL" id="JAWDJW010000077">
    <property type="protein sequence ID" value="KAK3081737.1"/>
    <property type="molecule type" value="Genomic_DNA"/>
</dbReference>
<organism evidence="1 2">
    <name type="scientific">Coniosporium uncinatum</name>
    <dbReference type="NCBI Taxonomy" id="93489"/>
    <lineage>
        <taxon>Eukaryota</taxon>
        <taxon>Fungi</taxon>
        <taxon>Dikarya</taxon>
        <taxon>Ascomycota</taxon>
        <taxon>Pezizomycotina</taxon>
        <taxon>Dothideomycetes</taxon>
        <taxon>Dothideomycetes incertae sedis</taxon>
        <taxon>Coniosporium</taxon>
    </lineage>
</organism>
<reference evidence="1" key="1">
    <citation type="submission" date="2024-09" db="EMBL/GenBank/DDBJ databases">
        <title>Black Yeasts Isolated from many extreme environments.</title>
        <authorList>
            <person name="Coleine C."/>
            <person name="Stajich J.E."/>
            <person name="Selbmann L."/>
        </authorList>
    </citation>
    <scope>NUCLEOTIDE SEQUENCE</scope>
    <source>
        <strain evidence="1">CCFEE 5737</strain>
    </source>
</reference>
<protein>
    <submittedName>
        <fullName evidence="1">Uncharacterized protein</fullName>
    </submittedName>
</protein>
<keyword evidence="2" id="KW-1185">Reference proteome</keyword>
<dbReference type="Proteomes" id="UP001186974">
    <property type="component" value="Unassembled WGS sequence"/>
</dbReference>
<sequence length="286" mass="29346">MKPAAITGFCALLAGSAVQAMYNCPVMPSSSDAAVIEFGLAVQTLLSNYYQSVPVNQTFFSTLPQNTVSPTDFLANIEGLARQAVLGVQALQSLAAAVPSAKAPTCRYTLPPVTDAMSHLQNAYQIEATLCGTFIGLADYVQSPQAAFLMARMAAEHGIHASYIGSHMKPQVFMANSTSLTPAFTPSHVLMSGQGVGYLGQYLDGCASAPAAPCGGNVMIGDLVAQLLNQGYNSTGGGYSPTTTGGYYAPSAITTGPAVFTGAAQNNRRGIAGGIGGVALVVAMML</sequence>
<evidence type="ECO:0000313" key="2">
    <source>
        <dbReference type="Proteomes" id="UP001186974"/>
    </source>
</evidence>
<accession>A0ACC3DY40</accession>
<proteinExistence type="predicted"/>
<evidence type="ECO:0000313" key="1">
    <source>
        <dbReference type="EMBL" id="KAK3081737.1"/>
    </source>
</evidence>
<name>A0ACC3DY40_9PEZI</name>